<organism evidence="3 4">
    <name type="scientific">Nonlabens xylanidelens</name>
    <dbReference type="NCBI Taxonomy" id="191564"/>
    <lineage>
        <taxon>Bacteria</taxon>
        <taxon>Pseudomonadati</taxon>
        <taxon>Bacteroidota</taxon>
        <taxon>Flavobacteriia</taxon>
        <taxon>Flavobacteriales</taxon>
        <taxon>Flavobacteriaceae</taxon>
        <taxon>Nonlabens</taxon>
    </lineage>
</organism>
<dbReference type="SUPFAM" id="SSF47226">
    <property type="entry name" value="Histidine-containing phosphotransfer domain, HPT domain"/>
    <property type="match status" value="1"/>
</dbReference>
<reference evidence="3 4" key="1">
    <citation type="submission" date="2018-02" db="EMBL/GenBank/DDBJ databases">
        <title>Genomic Encyclopedia of Archaeal and Bacterial Type Strains, Phase II (KMG-II): from individual species to whole genera.</title>
        <authorList>
            <person name="Goeker M."/>
        </authorList>
    </citation>
    <scope>NUCLEOTIDE SEQUENCE [LARGE SCALE GENOMIC DNA]</scope>
    <source>
        <strain evidence="3 4">DSM 16809</strain>
    </source>
</reference>
<keyword evidence="4" id="KW-1185">Reference proteome</keyword>
<proteinExistence type="predicted"/>
<dbReference type="GO" id="GO:0000160">
    <property type="term" value="P:phosphorelay signal transduction system"/>
    <property type="evidence" value="ECO:0007669"/>
    <property type="project" value="InterPro"/>
</dbReference>
<dbReference type="PROSITE" id="PS50894">
    <property type="entry name" value="HPT"/>
    <property type="match status" value="1"/>
</dbReference>
<dbReference type="OrthoDB" id="1143802at2"/>
<dbReference type="Gene3D" id="1.20.120.160">
    <property type="entry name" value="HPT domain"/>
    <property type="match status" value="1"/>
</dbReference>
<dbReference type="Proteomes" id="UP000239002">
    <property type="component" value="Unassembled WGS sequence"/>
</dbReference>
<gene>
    <name evidence="3" type="ORF">LY01_01508</name>
</gene>
<feature type="modified residue" description="Phosphohistidine" evidence="1">
    <location>
        <position position="58"/>
    </location>
</feature>
<evidence type="ECO:0000313" key="4">
    <source>
        <dbReference type="Proteomes" id="UP000239002"/>
    </source>
</evidence>
<keyword evidence="1" id="KW-0597">Phosphoprotein</keyword>
<sequence>MSTITLLPLTDLRESFDDDKDILVSVLDMFMEEVPEDYELLKQQVKSGNYTAAGMQAHKIKSSYRTLGINDMASILQEIETRAKKNEDIPLINSLLEQFSQNYDQVNEQILYTKENL</sequence>
<dbReference type="GO" id="GO:0004672">
    <property type="term" value="F:protein kinase activity"/>
    <property type="evidence" value="ECO:0007669"/>
    <property type="project" value="UniProtKB-ARBA"/>
</dbReference>
<protein>
    <submittedName>
        <fullName evidence="3">HPt (Histidine-containing phosphotransfer) domain-containing protein</fullName>
    </submittedName>
</protein>
<name>A0A2S6IKQ5_9FLAO</name>
<feature type="domain" description="HPt" evidence="2">
    <location>
        <begin position="19"/>
        <end position="113"/>
    </location>
</feature>
<evidence type="ECO:0000256" key="1">
    <source>
        <dbReference type="PROSITE-ProRule" id="PRU00110"/>
    </source>
</evidence>
<dbReference type="InterPro" id="IPR036641">
    <property type="entry name" value="HPT_dom_sf"/>
</dbReference>
<comment type="caution">
    <text evidence="3">The sequence shown here is derived from an EMBL/GenBank/DDBJ whole genome shotgun (WGS) entry which is preliminary data.</text>
</comment>
<dbReference type="EMBL" id="PTJE01000003">
    <property type="protein sequence ID" value="PPK94756.1"/>
    <property type="molecule type" value="Genomic_DNA"/>
</dbReference>
<evidence type="ECO:0000259" key="2">
    <source>
        <dbReference type="PROSITE" id="PS50894"/>
    </source>
</evidence>
<dbReference type="InterPro" id="IPR008207">
    <property type="entry name" value="Sig_transdc_His_kin_Hpt_dom"/>
</dbReference>
<evidence type="ECO:0000313" key="3">
    <source>
        <dbReference type="EMBL" id="PPK94756.1"/>
    </source>
</evidence>
<dbReference type="Pfam" id="PF01627">
    <property type="entry name" value="Hpt"/>
    <property type="match status" value="1"/>
</dbReference>
<dbReference type="RefSeq" id="WP_104515218.1">
    <property type="nucleotide sequence ID" value="NZ_MQVW01000024.1"/>
</dbReference>
<accession>A0A2S6IKQ5</accession>
<dbReference type="AlphaFoldDB" id="A0A2S6IKQ5"/>